<reference evidence="1" key="1">
    <citation type="submission" date="2015-04" db="UniProtKB">
        <authorList>
            <consortium name="EnsemblPlants"/>
        </authorList>
    </citation>
    <scope>IDENTIFICATION</scope>
</reference>
<reference evidence="1" key="2">
    <citation type="submission" date="2018-05" db="EMBL/GenBank/DDBJ databases">
        <title>OgluRS3 (Oryza glumaepatula Reference Sequence Version 3).</title>
        <authorList>
            <person name="Zhang J."/>
            <person name="Kudrna D."/>
            <person name="Lee S."/>
            <person name="Talag J."/>
            <person name="Welchert J."/>
            <person name="Wing R.A."/>
        </authorList>
    </citation>
    <scope>NUCLEOTIDE SEQUENCE [LARGE SCALE GENOMIC DNA]</scope>
</reference>
<proteinExistence type="predicted"/>
<dbReference type="Gramene" id="OGLUM08G13820.1">
    <property type="protein sequence ID" value="OGLUM08G13820.1"/>
    <property type="gene ID" value="OGLUM08G13820"/>
</dbReference>
<evidence type="ECO:0000313" key="2">
    <source>
        <dbReference type="Proteomes" id="UP000026961"/>
    </source>
</evidence>
<sequence length="86" mass="9889">MSILFIGCSSDYRSSSSAAAAAAAYKPWRRSYCYSNRWKRREINIKPVVSSIFNSRQRRWSRLLGYSAGKLGAIIVVVVMEEEYSW</sequence>
<protein>
    <submittedName>
        <fullName evidence="1">Uncharacterized protein</fullName>
    </submittedName>
</protein>
<accession>A0A0E0AUT0</accession>
<organism evidence="1">
    <name type="scientific">Oryza glumipatula</name>
    <dbReference type="NCBI Taxonomy" id="40148"/>
    <lineage>
        <taxon>Eukaryota</taxon>
        <taxon>Viridiplantae</taxon>
        <taxon>Streptophyta</taxon>
        <taxon>Embryophyta</taxon>
        <taxon>Tracheophyta</taxon>
        <taxon>Spermatophyta</taxon>
        <taxon>Magnoliopsida</taxon>
        <taxon>Liliopsida</taxon>
        <taxon>Poales</taxon>
        <taxon>Poaceae</taxon>
        <taxon>BOP clade</taxon>
        <taxon>Oryzoideae</taxon>
        <taxon>Oryzeae</taxon>
        <taxon>Oryzinae</taxon>
        <taxon>Oryza</taxon>
    </lineage>
</organism>
<dbReference type="HOGENOM" id="CLU_2501612_0_0_1"/>
<evidence type="ECO:0000313" key="1">
    <source>
        <dbReference type="EnsemblPlants" id="OGLUM08G13820.1"/>
    </source>
</evidence>
<dbReference type="Proteomes" id="UP000026961">
    <property type="component" value="Chromosome 8"/>
</dbReference>
<keyword evidence="2" id="KW-1185">Reference proteome</keyword>
<dbReference type="AlphaFoldDB" id="A0A0E0AUT0"/>
<name>A0A0E0AUT0_9ORYZ</name>
<dbReference type="EnsemblPlants" id="OGLUM08G13820.1">
    <property type="protein sequence ID" value="OGLUM08G13820.1"/>
    <property type="gene ID" value="OGLUM08G13820"/>
</dbReference>